<keyword evidence="2" id="KW-1185">Reference proteome</keyword>
<dbReference type="OrthoDB" id="10439853at2759"/>
<reference evidence="2" key="1">
    <citation type="journal article" date="2017" name="Nat. Ecol. Evol.">
        <title>Genome expansion and lineage-specific genetic innovations in the forest pathogenic fungi Armillaria.</title>
        <authorList>
            <person name="Sipos G."/>
            <person name="Prasanna A.N."/>
            <person name="Walter M.C."/>
            <person name="O'Connor E."/>
            <person name="Balint B."/>
            <person name="Krizsan K."/>
            <person name="Kiss B."/>
            <person name="Hess J."/>
            <person name="Varga T."/>
            <person name="Slot J."/>
            <person name="Riley R."/>
            <person name="Boka B."/>
            <person name="Rigling D."/>
            <person name="Barry K."/>
            <person name="Lee J."/>
            <person name="Mihaltcheva S."/>
            <person name="LaButti K."/>
            <person name="Lipzen A."/>
            <person name="Waldron R."/>
            <person name="Moloney N.M."/>
            <person name="Sperisen C."/>
            <person name="Kredics L."/>
            <person name="Vagvoelgyi C."/>
            <person name="Patrignani A."/>
            <person name="Fitzpatrick D."/>
            <person name="Nagy I."/>
            <person name="Doyle S."/>
            <person name="Anderson J.B."/>
            <person name="Grigoriev I.V."/>
            <person name="Gueldener U."/>
            <person name="Muensterkoetter M."/>
            <person name="Nagy L.G."/>
        </authorList>
    </citation>
    <scope>NUCLEOTIDE SEQUENCE [LARGE SCALE GENOMIC DNA]</scope>
    <source>
        <strain evidence="2">Ar21-2</strain>
    </source>
</reference>
<gene>
    <name evidence="1" type="ORF">ARMGADRAFT_1089007</name>
</gene>
<dbReference type="Proteomes" id="UP000217790">
    <property type="component" value="Unassembled WGS sequence"/>
</dbReference>
<protein>
    <submittedName>
        <fullName evidence="1">Uncharacterized protein</fullName>
    </submittedName>
</protein>
<evidence type="ECO:0000313" key="1">
    <source>
        <dbReference type="EMBL" id="PBK83770.1"/>
    </source>
</evidence>
<evidence type="ECO:0000313" key="2">
    <source>
        <dbReference type="Proteomes" id="UP000217790"/>
    </source>
</evidence>
<proteinExistence type="predicted"/>
<dbReference type="EMBL" id="KZ293703">
    <property type="protein sequence ID" value="PBK83770.1"/>
    <property type="molecule type" value="Genomic_DNA"/>
</dbReference>
<organism evidence="1 2">
    <name type="scientific">Armillaria gallica</name>
    <name type="common">Bulbous honey fungus</name>
    <name type="synonym">Armillaria bulbosa</name>
    <dbReference type="NCBI Taxonomy" id="47427"/>
    <lineage>
        <taxon>Eukaryota</taxon>
        <taxon>Fungi</taxon>
        <taxon>Dikarya</taxon>
        <taxon>Basidiomycota</taxon>
        <taxon>Agaricomycotina</taxon>
        <taxon>Agaricomycetes</taxon>
        <taxon>Agaricomycetidae</taxon>
        <taxon>Agaricales</taxon>
        <taxon>Marasmiineae</taxon>
        <taxon>Physalacriaceae</taxon>
        <taxon>Armillaria</taxon>
    </lineage>
</organism>
<name>A0A2H3CPH3_ARMGA</name>
<dbReference type="InParanoid" id="A0A2H3CPH3"/>
<dbReference type="AlphaFoldDB" id="A0A2H3CPH3"/>
<sequence length="104" mass="12199">MVIKLFFCPLQQIHNEVEYGNSKNPNISSLIKLEDTWYENMLVMKTVKGTVMDLEPDAKEMKSIMATLTEFCLTYTAKCKERKSGANYNLVKLQFIELFLKFYR</sequence>
<accession>A0A2H3CPH3</accession>